<name>A0ABS6IF47_9HYPH</name>
<organism evidence="2 3">
    <name type="scientific">Reyranella humidisoli</name>
    <dbReference type="NCBI Taxonomy" id="2849149"/>
    <lineage>
        <taxon>Bacteria</taxon>
        <taxon>Pseudomonadati</taxon>
        <taxon>Pseudomonadota</taxon>
        <taxon>Alphaproteobacteria</taxon>
        <taxon>Hyphomicrobiales</taxon>
        <taxon>Reyranellaceae</taxon>
        <taxon>Reyranella</taxon>
    </lineage>
</organism>
<evidence type="ECO:0000313" key="3">
    <source>
        <dbReference type="Proteomes" id="UP000727907"/>
    </source>
</evidence>
<sequence length="178" mass="19218">MTLNMYLRIAPVALATLLLAACGGSKDDDASTAYCPVPFTVQSAGRLTHFKDGPGRDPRDVEYEAALNGVGAKCTLRRNQMEVNVLMRVAVSAGPSVVPGQTRVPYFVRVLGPSGQVVQGQDFTADFKLSGSNPRGQSQEDLVLNLPFSQISELGGYRIAVGLKPSREELDYNRQMGR</sequence>
<evidence type="ECO:0008006" key="4">
    <source>
        <dbReference type="Google" id="ProtNLM"/>
    </source>
</evidence>
<evidence type="ECO:0000313" key="2">
    <source>
        <dbReference type="EMBL" id="MBU8872449.1"/>
    </source>
</evidence>
<dbReference type="RefSeq" id="WP_216956496.1">
    <property type="nucleotide sequence ID" value="NZ_JAHOPB010000001.1"/>
</dbReference>
<comment type="caution">
    <text evidence="2">The sequence shown here is derived from an EMBL/GenBank/DDBJ whole genome shotgun (WGS) entry which is preliminary data.</text>
</comment>
<reference evidence="2 3" key="1">
    <citation type="submission" date="2021-06" db="EMBL/GenBank/DDBJ databases">
        <authorList>
            <person name="Lee D.H."/>
        </authorList>
    </citation>
    <scope>NUCLEOTIDE SEQUENCE [LARGE SCALE GENOMIC DNA]</scope>
    <source>
        <strain evidence="2 3">MMS21-HV4-11</strain>
    </source>
</reference>
<proteinExistence type="predicted"/>
<accession>A0ABS6IF47</accession>
<feature type="signal peptide" evidence="1">
    <location>
        <begin position="1"/>
        <end position="20"/>
    </location>
</feature>
<protein>
    <recommendedName>
        <fullName evidence="4">Lipoprotein</fullName>
    </recommendedName>
</protein>
<gene>
    <name evidence="2" type="ORF">KQ910_01680</name>
</gene>
<feature type="chain" id="PRO_5046268757" description="Lipoprotein" evidence="1">
    <location>
        <begin position="21"/>
        <end position="178"/>
    </location>
</feature>
<dbReference type="Proteomes" id="UP000727907">
    <property type="component" value="Unassembled WGS sequence"/>
</dbReference>
<evidence type="ECO:0000256" key="1">
    <source>
        <dbReference type="SAM" id="SignalP"/>
    </source>
</evidence>
<keyword evidence="3" id="KW-1185">Reference proteome</keyword>
<keyword evidence="1" id="KW-0732">Signal</keyword>
<dbReference type="EMBL" id="JAHOPB010000001">
    <property type="protein sequence ID" value="MBU8872449.1"/>
    <property type="molecule type" value="Genomic_DNA"/>
</dbReference>